<dbReference type="Pfam" id="PF07963">
    <property type="entry name" value="N_methyl"/>
    <property type="match status" value="1"/>
</dbReference>
<dbReference type="InterPro" id="IPR012902">
    <property type="entry name" value="N_methyl_site"/>
</dbReference>
<sequence>MKKSFTLLELIIVIVILGILGTISIEILQKLANNYVMQKEMNKLAFKTDLVLNTIAAKLKTRIKNSVIASHCDNNGNSNGDFISVSRITPLNSNYYNVLEWINYSIYSKRGMWNTNLKRVQPGWSGFVDLKKTVIYGNDKYEIETPDSNFSIVQAIDGNWADAWGINGSNDVFNNKLDVLIFSGADGRGDFSDINDSYGWYEHNATRVFSIQKNNDINLTVDAIDKSDSTTIYEGYYIANTAMALVPVKSGDDYNLTLRFNYYPWKGKHHYDGLDGNYSEGNSSVIATHVTKFKFKEENGLLRIYLCLTSENKKLKEYNLTLCKEKVVF</sequence>
<keyword evidence="1" id="KW-1133">Transmembrane helix</keyword>
<evidence type="ECO:0000313" key="3">
    <source>
        <dbReference type="Proteomes" id="UP000217944"/>
    </source>
</evidence>
<dbReference type="EMBL" id="BDME01000006">
    <property type="protein sequence ID" value="GAX88115.1"/>
    <property type="molecule type" value="Genomic_DNA"/>
</dbReference>
<dbReference type="Gene3D" id="3.30.700.10">
    <property type="entry name" value="Glycoprotein, Type 4 Pilin"/>
    <property type="match status" value="1"/>
</dbReference>
<proteinExistence type="predicted"/>
<dbReference type="AlphaFoldDB" id="A0A292YH32"/>
<evidence type="ECO:0000313" key="2">
    <source>
        <dbReference type="EMBL" id="GAX88115.1"/>
    </source>
</evidence>
<dbReference type="RefSeq" id="WP_096259878.1">
    <property type="nucleotide sequence ID" value="NZ_BDME01000006.1"/>
</dbReference>
<dbReference type="InterPro" id="IPR045584">
    <property type="entry name" value="Pilin-like"/>
</dbReference>
<keyword evidence="3" id="KW-1185">Reference proteome</keyword>
<dbReference type="OrthoDB" id="5372496at2"/>
<accession>A0A292YH32</accession>
<dbReference type="NCBIfam" id="TIGR02532">
    <property type="entry name" value="IV_pilin_GFxxxE"/>
    <property type="match status" value="1"/>
</dbReference>
<feature type="transmembrane region" description="Helical" evidence="1">
    <location>
        <begin position="7"/>
        <end position="28"/>
    </location>
</feature>
<name>A0A292YH32_9BACT</name>
<dbReference type="SUPFAM" id="SSF54523">
    <property type="entry name" value="Pili subunits"/>
    <property type="match status" value="1"/>
</dbReference>
<dbReference type="Proteomes" id="UP000217944">
    <property type="component" value="Unassembled WGS sequence"/>
</dbReference>
<keyword evidence="1" id="KW-0812">Transmembrane</keyword>
<comment type="caution">
    <text evidence="2">The sequence shown here is derived from an EMBL/GenBank/DDBJ whole genome shotgun (WGS) entry which is preliminary data.</text>
</comment>
<protein>
    <recommendedName>
        <fullName evidence="4">Prepilin-type N-terminal cleavage/methylation domain-containing protein</fullName>
    </recommendedName>
</protein>
<keyword evidence="1" id="KW-0472">Membrane</keyword>
<evidence type="ECO:0000256" key="1">
    <source>
        <dbReference type="SAM" id="Phobius"/>
    </source>
</evidence>
<evidence type="ECO:0008006" key="4">
    <source>
        <dbReference type="Google" id="ProtNLM"/>
    </source>
</evidence>
<gene>
    <name evidence="2" type="ORF">LNAT_P1410</name>
</gene>
<organism evidence="2 3">
    <name type="scientific">Lebetimonas natsushimae</name>
    <dbReference type="NCBI Taxonomy" id="1936991"/>
    <lineage>
        <taxon>Bacteria</taxon>
        <taxon>Pseudomonadati</taxon>
        <taxon>Campylobacterota</taxon>
        <taxon>Epsilonproteobacteria</taxon>
        <taxon>Nautiliales</taxon>
        <taxon>Nautiliaceae</taxon>
        <taxon>Lebetimonas</taxon>
    </lineage>
</organism>
<reference evidence="2 3" key="1">
    <citation type="journal article" date="2017" name="Syst. Appl. Microbiol.">
        <title>Lebetimonas natsushimae sp. nov., a novel strictly anaerobic, moderately thermophilic chemoautotroph isolated from a deep-sea hydrothermal vent polychaete nest in the Mid-Okinawa Trough.</title>
        <authorList>
            <person name="Nagata R."/>
            <person name="Takaki Y."/>
            <person name="Tame A."/>
            <person name="Nunoura T."/>
            <person name="Muto H."/>
            <person name="Mino S."/>
            <person name="Sawayama S."/>
            <person name="Takai K."/>
            <person name="Nakagawa S."/>
        </authorList>
    </citation>
    <scope>NUCLEOTIDE SEQUENCE [LARGE SCALE GENOMIC DNA]</scope>
    <source>
        <strain evidence="2 3">HS1857</strain>
    </source>
</reference>